<keyword evidence="2" id="KW-1185">Reference proteome</keyword>
<dbReference type="PANTHER" id="PTHR35370:SF1">
    <property type="entry name" value="TYPE VI SECRETION SYSTEM COMPONENT TSSF1"/>
    <property type="match status" value="1"/>
</dbReference>
<dbReference type="EMBL" id="MUBK01000010">
    <property type="protein sequence ID" value="OTA20281.1"/>
    <property type="molecule type" value="Genomic_DNA"/>
</dbReference>
<evidence type="ECO:0000313" key="1">
    <source>
        <dbReference type="EMBL" id="OTA20281.1"/>
    </source>
</evidence>
<proteinExistence type="predicted"/>
<dbReference type="Pfam" id="PF05947">
    <property type="entry name" value="T6SS_TssF"/>
    <property type="match status" value="1"/>
</dbReference>
<comment type="caution">
    <text evidence="1">The sequence shown here is derived from an EMBL/GenBank/DDBJ whole genome shotgun (WGS) entry which is preliminary data.</text>
</comment>
<protein>
    <recommendedName>
        <fullName evidence="3">Type VI secretion system protein VasA</fullName>
    </recommendedName>
</protein>
<dbReference type="RefSeq" id="WP_086112296.1">
    <property type="nucleotide sequence ID" value="NZ_CAWNHF010000002.1"/>
</dbReference>
<reference evidence="1 2" key="1">
    <citation type="submission" date="2017-01" db="EMBL/GenBank/DDBJ databases">
        <title>Deconstructing symbiosis and pathogenesis requirements using a combined genomic-metabolomic approach.</title>
        <authorList>
            <person name="Tobias N.J."/>
            <person name="Wolff H."/>
            <person name="Djahanschiri B."/>
            <person name="Ebersberger I."/>
            <person name="Bode H.B."/>
        </authorList>
    </citation>
    <scope>NUCLEOTIDE SEQUENCE [LARGE SCALE GENOMIC DNA]</scope>
    <source>
        <strain evidence="1 2">DSM 4764</strain>
    </source>
</reference>
<gene>
    <name evidence="1" type="ORF">Xbed_01506</name>
</gene>
<accession>A0A1Y2SMT7</accession>
<dbReference type="OrthoDB" id="6437914at2"/>
<dbReference type="PANTHER" id="PTHR35370">
    <property type="entry name" value="CYTOPLASMIC PROTEIN-RELATED-RELATED"/>
    <property type="match status" value="1"/>
</dbReference>
<name>A0A1Y2SMT7_9GAMM</name>
<evidence type="ECO:0000313" key="2">
    <source>
        <dbReference type="Proteomes" id="UP000194204"/>
    </source>
</evidence>
<sequence length="351" mass="39535">MQNKKESLYLQELAYLRELARRVAKASPHLADFLDTPHDPDIERIFQGFALLTSNLRDKVEDEFPEMTHGILSRIWPLALSPLPPTTVVQFYPTRGEHQGAVDIPASTSVSAHLDGQWLTFKTCRPLHIEPLVVRDRTVKKTGTHSEIILTLCQTGEAGPVWKSGPLTFFLGTDAEKAAQLSLWLDVHICEVNLRTRGEQRRLRCFPDGWQNLFTTPVLPVEKNAYAGLQPLVEYYALPHLYNFMTVNIRDGCLDVPLNADGSFELIFRFKGELPMDEVSDAFMLGCVPAIQLDALTSPPVPLDADHHCYPLPLGGSVRLFRLRDIQTVQQPGEAQQRKHPVISPCFTNQH</sequence>
<dbReference type="InterPro" id="IPR010272">
    <property type="entry name" value="T6SS_TssF"/>
</dbReference>
<dbReference type="AlphaFoldDB" id="A0A1Y2SMT7"/>
<dbReference type="STRING" id="40578.Xbed_01506"/>
<evidence type="ECO:0008006" key="3">
    <source>
        <dbReference type="Google" id="ProtNLM"/>
    </source>
</evidence>
<organism evidence="1 2">
    <name type="scientific">Xenorhabdus beddingii</name>
    <dbReference type="NCBI Taxonomy" id="40578"/>
    <lineage>
        <taxon>Bacteria</taxon>
        <taxon>Pseudomonadati</taxon>
        <taxon>Pseudomonadota</taxon>
        <taxon>Gammaproteobacteria</taxon>
        <taxon>Enterobacterales</taxon>
        <taxon>Morganellaceae</taxon>
        <taxon>Xenorhabdus</taxon>
    </lineage>
</organism>
<dbReference type="Proteomes" id="UP000194204">
    <property type="component" value="Unassembled WGS sequence"/>
</dbReference>